<dbReference type="Pfam" id="PF26526">
    <property type="entry name" value="DUF8175"/>
    <property type="match status" value="1"/>
</dbReference>
<name>A0ABN2VMI3_9ACTN</name>
<gene>
    <name evidence="4" type="ORF">GCM10009801_12370</name>
</gene>
<organism evidence="4 5">
    <name type="scientific">Streptomyces albiaxialis</name>
    <dbReference type="NCBI Taxonomy" id="329523"/>
    <lineage>
        <taxon>Bacteria</taxon>
        <taxon>Bacillati</taxon>
        <taxon>Actinomycetota</taxon>
        <taxon>Actinomycetes</taxon>
        <taxon>Kitasatosporales</taxon>
        <taxon>Streptomycetaceae</taxon>
        <taxon>Streptomyces</taxon>
    </lineage>
</organism>
<comment type="caution">
    <text evidence="4">The sequence shown here is derived from an EMBL/GenBank/DDBJ whole genome shotgun (WGS) entry which is preliminary data.</text>
</comment>
<evidence type="ECO:0000256" key="2">
    <source>
        <dbReference type="SAM" id="Phobius"/>
    </source>
</evidence>
<keyword evidence="2" id="KW-1133">Transmembrane helix</keyword>
<dbReference type="Proteomes" id="UP001500016">
    <property type="component" value="Unassembled WGS sequence"/>
</dbReference>
<proteinExistence type="predicted"/>
<keyword evidence="2" id="KW-0812">Transmembrane</keyword>
<accession>A0ABN2VMI3</accession>
<dbReference type="RefSeq" id="WP_344524835.1">
    <property type="nucleotide sequence ID" value="NZ_BAAAPE010000002.1"/>
</dbReference>
<sequence length="256" mass="27959">MFGLRRRREPPSGPFYKQRGWVSAVMFLGFVLVMSLIALVAGPEIEDDSEKSRKELDGVSGPLSPGDPQQVRDGRDGRPRNCRTDDGDQEQPRSAPTDVTWRKRVALMVPVSPKAGPLRTDEPGMWWCFARTPTGAVMAAHLIPVQVSGADWRTAAEQQIVPGKERDMFVTAKARAGASPPTEVGRFVGFSLDSYSRGAATVRLLLTRPSGGYLSTSVSLRWRDGDWKVALQEGSLYSPAKQGQPDGFAMWGAARG</sequence>
<dbReference type="EMBL" id="BAAAPE010000002">
    <property type="protein sequence ID" value="GAA2066216.1"/>
    <property type="molecule type" value="Genomic_DNA"/>
</dbReference>
<evidence type="ECO:0000259" key="3">
    <source>
        <dbReference type="Pfam" id="PF26526"/>
    </source>
</evidence>
<feature type="region of interest" description="Disordered" evidence="1">
    <location>
        <begin position="44"/>
        <end position="99"/>
    </location>
</feature>
<evidence type="ECO:0000313" key="5">
    <source>
        <dbReference type="Proteomes" id="UP001500016"/>
    </source>
</evidence>
<dbReference type="InterPro" id="IPR058488">
    <property type="entry name" value="DUF8175"/>
</dbReference>
<keyword evidence="2" id="KW-0472">Membrane</keyword>
<evidence type="ECO:0000313" key="4">
    <source>
        <dbReference type="EMBL" id="GAA2066216.1"/>
    </source>
</evidence>
<protein>
    <recommendedName>
        <fullName evidence="3">DUF8175 domain-containing protein</fullName>
    </recommendedName>
</protein>
<keyword evidence="5" id="KW-1185">Reference proteome</keyword>
<evidence type="ECO:0000256" key="1">
    <source>
        <dbReference type="SAM" id="MobiDB-lite"/>
    </source>
</evidence>
<reference evidence="4 5" key="1">
    <citation type="journal article" date="2019" name="Int. J. Syst. Evol. Microbiol.">
        <title>The Global Catalogue of Microorganisms (GCM) 10K type strain sequencing project: providing services to taxonomists for standard genome sequencing and annotation.</title>
        <authorList>
            <consortium name="The Broad Institute Genomics Platform"/>
            <consortium name="The Broad Institute Genome Sequencing Center for Infectious Disease"/>
            <person name="Wu L."/>
            <person name="Ma J."/>
        </authorList>
    </citation>
    <scope>NUCLEOTIDE SEQUENCE [LARGE SCALE GENOMIC DNA]</scope>
    <source>
        <strain evidence="4 5">JCM 15478</strain>
    </source>
</reference>
<feature type="transmembrane region" description="Helical" evidence="2">
    <location>
        <begin position="21"/>
        <end position="42"/>
    </location>
</feature>
<feature type="domain" description="DUF8175" evidence="3">
    <location>
        <begin position="69"/>
        <end position="239"/>
    </location>
</feature>
<feature type="compositionally biased region" description="Basic and acidic residues" evidence="1">
    <location>
        <begin position="70"/>
        <end position="86"/>
    </location>
</feature>